<accession>A0A183MFE9</accession>
<sequence length="452" mass="51069">MNTINQTELQMVDTNNLQNPCEINHELTKPLVLFLNSRKEVLSSAPTSPNSSDNDISGPITSIKFQYRKDSRKCFRKITSQTNWRKRQGITFHCGPFFSRTHNGLINSPYQSDISQSAPSSPTIDTYETLPLISNVSTIDQVTEQMNSKPFNSTVNSNLFHMESKNDEYKNLGSSYFTTNKVKYSESTLLCLMQRLGIQTAIDHSLIGISAFSLDCLDIVLSHKIFKQIWIVDSSGIQNICFVLFGTCQLDVPASQSRCSLRTSVWPCLLEHGVVDVDRLSKLTRNELIEMGVTDAETRATLMTAAQLLTDSWLNPSLFHKTLNRSFGKNSKDLYDTQNIHDSGISSGTDITSSCLTYKPQYTNFCNNNNNESKSRLDEITSGKSERMEHNQSRWGYGQQMPTEHNGSVKMASYEEINLNTPIRQNVGSYQTINSDKNSFQNGKYLMNLLER</sequence>
<gene>
    <name evidence="1" type="ORF">SMRZ_LOCUS14774</name>
</gene>
<name>A0A183MFE9_9TREM</name>
<dbReference type="Gene3D" id="1.10.150.50">
    <property type="entry name" value="Transcription Factor, Ets-1"/>
    <property type="match status" value="1"/>
</dbReference>
<evidence type="ECO:0000313" key="2">
    <source>
        <dbReference type="Proteomes" id="UP000277204"/>
    </source>
</evidence>
<keyword evidence="2" id="KW-1185">Reference proteome</keyword>
<protein>
    <submittedName>
        <fullName evidence="1">Uncharacterized protein</fullName>
    </submittedName>
</protein>
<proteinExistence type="predicted"/>
<evidence type="ECO:0000313" key="1">
    <source>
        <dbReference type="EMBL" id="VDP16663.1"/>
    </source>
</evidence>
<dbReference type="Proteomes" id="UP000277204">
    <property type="component" value="Unassembled WGS sequence"/>
</dbReference>
<dbReference type="EMBL" id="UZAI01016823">
    <property type="protein sequence ID" value="VDP16663.1"/>
    <property type="molecule type" value="Genomic_DNA"/>
</dbReference>
<dbReference type="InterPro" id="IPR013761">
    <property type="entry name" value="SAM/pointed_sf"/>
</dbReference>
<dbReference type="AlphaFoldDB" id="A0A183MFE9"/>
<reference evidence="1 2" key="1">
    <citation type="submission" date="2018-11" db="EMBL/GenBank/DDBJ databases">
        <authorList>
            <consortium name="Pathogen Informatics"/>
        </authorList>
    </citation>
    <scope>NUCLEOTIDE SEQUENCE [LARGE SCALE GENOMIC DNA]</scope>
    <source>
        <strain evidence="1 2">Zambia</strain>
    </source>
</reference>
<organism evidence="1 2">
    <name type="scientific">Schistosoma margrebowiei</name>
    <dbReference type="NCBI Taxonomy" id="48269"/>
    <lineage>
        <taxon>Eukaryota</taxon>
        <taxon>Metazoa</taxon>
        <taxon>Spiralia</taxon>
        <taxon>Lophotrochozoa</taxon>
        <taxon>Platyhelminthes</taxon>
        <taxon>Trematoda</taxon>
        <taxon>Digenea</taxon>
        <taxon>Strigeidida</taxon>
        <taxon>Schistosomatoidea</taxon>
        <taxon>Schistosomatidae</taxon>
        <taxon>Schistosoma</taxon>
    </lineage>
</organism>
<dbReference type="SUPFAM" id="SSF47769">
    <property type="entry name" value="SAM/Pointed domain"/>
    <property type="match status" value="1"/>
</dbReference>